<gene>
    <name evidence="15" type="ORF">AJ80_00985</name>
</gene>
<dbReference type="InterPro" id="IPR041736">
    <property type="entry name" value="4OHPhenylPyrv_dOase_N"/>
</dbReference>
<dbReference type="InterPro" id="IPR004360">
    <property type="entry name" value="Glyas_Fos-R_dOase_dom"/>
</dbReference>
<keyword evidence="6" id="KW-0828">Tyrosine catabolism</keyword>
<organism evidence="15 16">
    <name type="scientific">Polytolypa hystricis (strain UAMH7299)</name>
    <dbReference type="NCBI Taxonomy" id="1447883"/>
    <lineage>
        <taxon>Eukaryota</taxon>
        <taxon>Fungi</taxon>
        <taxon>Dikarya</taxon>
        <taxon>Ascomycota</taxon>
        <taxon>Pezizomycotina</taxon>
        <taxon>Eurotiomycetes</taxon>
        <taxon>Eurotiomycetidae</taxon>
        <taxon>Onygenales</taxon>
        <taxon>Onygenales incertae sedis</taxon>
        <taxon>Polytolypa</taxon>
    </lineage>
</organism>
<feature type="domain" description="VOC" evidence="14">
    <location>
        <begin position="30"/>
        <end position="178"/>
    </location>
</feature>
<dbReference type="EMBL" id="PDNA01000008">
    <property type="protein sequence ID" value="PGH27275.1"/>
    <property type="molecule type" value="Genomic_DNA"/>
</dbReference>
<feature type="domain" description="VOC" evidence="14">
    <location>
        <begin position="209"/>
        <end position="367"/>
    </location>
</feature>
<name>A0A2B7Z105_POLH7</name>
<keyword evidence="15" id="KW-0670">Pyruvate</keyword>
<evidence type="ECO:0000256" key="4">
    <source>
        <dbReference type="ARBA" id="ARBA00022723"/>
    </source>
</evidence>
<keyword evidence="5" id="KW-0677">Repeat</keyword>
<dbReference type="Proteomes" id="UP000224634">
    <property type="component" value="Unassembled WGS sequence"/>
</dbReference>
<feature type="binding site" evidence="13">
    <location>
        <position position="378"/>
    </location>
    <ligand>
        <name>Fe cation</name>
        <dbReference type="ChEBI" id="CHEBI:24875"/>
    </ligand>
</feature>
<dbReference type="GO" id="GO:0046872">
    <property type="term" value="F:metal ion binding"/>
    <property type="evidence" value="ECO:0007669"/>
    <property type="project" value="UniProtKB-KW"/>
</dbReference>
<evidence type="ECO:0000313" key="15">
    <source>
        <dbReference type="EMBL" id="PGH27275.1"/>
    </source>
</evidence>
<feature type="binding site" evidence="13">
    <location>
        <position position="212"/>
    </location>
    <ligand>
        <name>Fe cation</name>
        <dbReference type="ChEBI" id="CHEBI:24875"/>
    </ligand>
</feature>
<dbReference type="PANTHER" id="PTHR11959:SF1">
    <property type="entry name" value="4-HYDROXYPHENYLPYRUVATE DIOXYGENASE"/>
    <property type="match status" value="1"/>
</dbReference>
<dbReference type="STRING" id="1447883.A0A2B7Z105"/>
<evidence type="ECO:0000256" key="8">
    <source>
        <dbReference type="ARBA" id="ARBA00023002"/>
    </source>
</evidence>
<dbReference type="GO" id="GO:0006559">
    <property type="term" value="P:L-phenylalanine catabolic process"/>
    <property type="evidence" value="ECO:0007669"/>
    <property type="project" value="UniProtKB-UniPathway"/>
</dbReference>
<evidence type="ECO:0000256" key="13">
    <source>
        <dbReference type="PIRSR" id="PIRSR009283-1"/>
    </source>
</evidence>
<evidence type="ECO:0000256" key="10">
    <source>
        <dbReference type="ARBA" id="ARBA00023232"/>
    </source>
</evidence>
<dbReference type="InterPro" id="IPR005956">
    <property type="entry name" value="4OHPhenylPyrv_dOase"/>
</dbReference>
<sequence length="410" mass="46215">MAIARMATLNGPRPLDEEIYPSKLGPEYVGFDHITWYVGNAKQAASYYISRMGFNQIAYLGPETGSRFVTSYVVVNGGVKFVLTSPVRGPPRDGEDDDISEGERELLTEIHEHLTKHGDGVKDVAFRVKGNLRAIWEKAVAHGAQPVKAPEVIKHMGGRIEVAIIGAYGDTTHTLVNRERYTGCFLPGYTPVVAPDPINRYLPIIDFIEIDHCVGNQPWYGVDKAVKFYEDCLDFHRYWTVDDRNMCTDFSAMRSVVIASPNEVIKMPLNEPAIGKKKSQIEEFVDYYNGAGVQHIAFRTNDIVAAVANLRERGVTFLSVPDVYYTTIRQRLKDAGMVLSESIDRLQKLHILIDFDERGYLLQTFAKHVLNRPTVFIEVIQRNNFDGFGAGNFKSLFEAFEREQALRGNL</sequence>
<keyword evidence="4 13" id="KW-0479">Metal-binding</keyword>
<evidence type="ECO:0000256" key="6">
    <source>
        <dbReference type="ARBA" id="ARBA00022878"/>
    </source>
</evidence>
<dbReference type="InterPro" id="IPR037523">
    <property type="entry name" value="VOC_core"/>
</dbReference>
<dbReference type="PROSITE" id="PS51819">
    <property type="entry name" value="VOC"/>
    <property type="match status" value="2"/>
</dbReference>
<dbReference type="FunFam" id="3.10.180.10:FF:000020">
    <property type="entry name" value="4-hydroxyphenylpyruvate dioxygenase"/>
    <property type="match status" value="1"/>
</dbReference>
<evidence type="ECO:0000259" key="14">
    <source>
        <dbReference type="PROSITE" id="PS51819"/>
    </source>
</evidence>
<evidence type="ECO:0000256" key="2">
    <source>
        <dbReference type="ARBA" id="ARBA00005877"/>
    </source>
</evidence>
<proteinExistence type="inferred from homology"/>
<dbReference type="PANTHER" id="PTHR11959">
    <property type="entry name" value="4-HYDROXYPHENYLPYRUVATE DIOXYGENASE"/>
    <property type="match status" value="1"/>
</dbReference>
<dbReference type="Pfam" id="PF00903">
    <property type="entry name" value="Glyoxalase"/>
    <property type="match status" value="1"/>
</dbReference>
<evidence type="ECO:0000256" key="11">
    <source>
        <dbReference type="ARBA" id="ARBA00050835"/>
    </source>
</evidence>
<comment type="similarity">
    <text evidence="2 12">Belongs to the 4HPPD family.</text>
</comment>
<evidence type="ECO:0000256" key="12">
    <source>
        <dbReference type="PIRNR" id="PIRNR009283"/>
    </source>
</evidence>
<reference evidence="15 16" key="1">
    <citation type="submission" date="2017-10" db="EMBL/GenBank/DDBJ databases">
        <title>Comparative genomics in systemic dimorphic fungi from Ajellomycetaceae.</title>
        <authorList>
            <person name="Munoz J.F."/>
            <person name="Mcewen J.G."/>
            <person name="Clay O.K."/>
            <person name="Cuomo C.A."/>
        </authorList>
    </citation>
    <scope>NUCLEOTIDE SEQUENCE [LARGE SCALE GENOMIC DNA]</scope>
    <source>
        <strain evidence="15 16">UAMH7299</strain>
    </source>
</reference>
<dbReference type="NCBIfam" id="TIGR01263">
    <property type="entry name" value="4HPPD"/>
    <property type="match status" value="1"/>
</dbReference>
<comment type="caution">
    <text evidence="15">The sequence shown here is derived from an EMBL/GenBank/DDBJ whole genome shotgun (WGS) entry which is preliminary data.</text>
</comment>
<comment type="catalytic activity">
    <reaction evidence="11">
        <text>3-(4-hydroxyphenyl)pyruvate + O2 = homogentisate + CO2</text>
        <dbReference type="Rhea" id="RHEA:16189"/>
        <dbReference type="ChEBI" id="CHEBI:15379"/>
        <dbReference type="ChEBI" id="CHEBI:16169"/>
        <dbReference type="ChEBI" id="CHEBI:16526"/>
        <dbReference type="ChEBI" id="CHEBI:36242"/>
        <dbReference type="EC" id="1.13.11.27"/>
    </reaction>
</comment>
<dbReference type="GO" id="GO:0006572">
    <property type="term" value="P:L-tyrosine catabolic process"/>
    <property type="evidence" value="ECO:0007669"/>
    <property type="project" value="UniProtKB-KW"/>
</dbReference>
<dbReference type="AlphaFoldDB" id="A0A2B7Z105"/>
<dbReference type="FunFam" id="3.10.180.10:FF:000001">
    <property type="entry name" value="4-hydroxyphenylpyruvate dioxygenase"/>
    <property type="match status" value="1"/>
</dbReference>
<protein>
    <recommendedName>
        <fullName evidence="3 12">4-hydroxyphenylpyruvate dioxygenase</fullName>
    </recommendedName>
</protein>
<dbReference type="CDD" id="cd08342">
    <property type="entry name" value="HPPD_N_like"/>
    <property type="match status" value="1"/>
</dbReference>
<comment type="cofactor">
    <cofactor evidence="13">
        <name>Fe cation</name>
        <dbReference type="ChEBI" id="CHEBI:24875"/>
    </cofactor>
    <text evidence="13">Binds 1 Fe cation per subunit.</text>
</comment>
<dbReference type="PIRSF" id="PIRSF009283">
    <property type="entry name" value="HPP_dOase"/>
    <property type="match status" value="1"/>
</dbReference>
<dbReference type="InterPro" id="IPR029068">
    <property type="entry name" value="Glyas_Bleomycin-R_OHBP_Dase"/>
</dbReference>
<evidence type="ECO:0000256" key="7">
    <source>
        <dbReference type="ARBA" id="ARBA00022964"/>
    </source>
</evidence>
<evidence type="ECO:0000256" key="9">
    <source>
        <dbReference type="ARBA" id="ARBA00023004"/>
    </source>
</evidence>
<keyword evidence="10" id="KW-0585">Phenylalanine catabolism</keyword>
<evidence type="ECO:0000256" key="5">
    <source>
        <dbReference type="ARBA" id="ARBA00022737"/>
    </source>
</evidence>
<dbReference type="CDD" id="cd07250">
    <property type="entry name" value="HPPD_C_like"/>
    <property type="match status" value="1"/>
</dbReference>
<dbReference type="Gene3D" id="3.10.180.10">
    <property type="entry name" value="2,3-Dihydroxybiphenyl 1,2-Dioxygenase, domain 1"/>
    <property type="match status" value="2"/>
</dbReference>
<evidence type="ECO:0000256" key="3">
    <source>
        <dbReference type="ARBA" id="ARBA00018452"/>
    </source>
</evidence>
<evidence type="ECO:0000256" key="1">
    <source>
        <dbReference type="ARBA" id="ARBA00005162"/>
    </source>
</evidence>
<dbReference type="OrthoDB" id="414569at2759"/>
<dbReference type="SUPFAM" id="SSF54593">
    <property type="entry name" value="Glyoxalase/Bleomycin resistance protein/Dihydroxybiphenyl dioxygenase"/>
    <property type="match status" value="1"/>
</dbReference>
<comment type="pathway">
    <text evidence="1">Amino-acid degradation; L-phenylalanine degradation; acetoacetate and fumarate from L-phenylalanine: step 3/6.</text>
</comment>
<dbReference type="GO" id="GO:0003868">
    <property type="term" value="F:4-hydroxyphenylpyruvate dioxygenase activity"/>
    <property type="evidence" value="ECO:0007669"/>
    <property type="project" value="UniProtKB-EC"/>
</dbReference>
<accession>A0A2B7Z105</accession>
<dbReference type="UniPathway" id="UPA00139">
    <property type="reaction ID" value="UER00362"/>
</dbReference>
<dbReference type="InterPro" id="IPR041735">
    <property type="entry name" value="4OHPhenylPyrv_dOase_C"/>
</dbReference>
<keyword evidence="7 15" id="KW-0223">Dioxygenase</keyword>
<keyword evidence="16" id="KW-1185">Reference proteome</keyword>
<keyword evidence="8" id="KW-0560">Oxidoreductase</keyword>
<evidence type="ECO:0000313" key="16">
    <source>
        <dbReference type="Proteomes" id="UP000224634"/>
    </source>
</evidence>
<keyword evidence="9 13" id="KW-0408">Iron</keyword>
<feature type="binding site" evidence="13">
    <location>
        <position position="295"/>
    </location>
    <ligand>
        <name>Fe cation</name>
        <dbReference type="ChEBI" id="CHEBI:24875"/>
    </ligand>
</feature>